<evidence type="ECO:0000259" key="4">
    <source>
        <dbReference type="Pfam" id="PF25390"/>
    </source>
</evidence>
<feature type="region of interest" description="Disordered" evidence="3">
    <location>
        <begin position="798"/>
        <end position="822"/>
    </location>
</feature>
<keyword evidence="1" id="KW-0677">Repeat</keyword>
<evidence type="ECO:0000256" key="1">
    <source>
        <dbReference type="ARBA" id="ARBA00022737"/>
    </source>
</evidence>
<dbReference type="InterPro" id="IPR000408">
    <property type="entry name" value="Reg_chr_condens"/>
</dbReference>
<dbReference type="SUPFAM" id="SSF69322">
    <property type="entry name" value="Tricorn protease domain 2"/>
    <property type="match status" value="1"/>
</dbReference>
<dbReference type="OMA" id="KFYLNMC"/>
<reference evidence="5" key="1">
    <citation type="submission" date="2022-11" db="UniProtKB">
        <authorList>
            <consortium name="EnsemblMetazoa"/>
        </authorList>
    </citation>
    <scope>IDENTIFICATION</scope>
</reference>
<dbReference type="Proteomes" id="UP000887568">
    <property type="component" value="Unplaced"/>
</dbReference>
<dbReference type="InterPro" id="IPR051625">
    <property type="entry name" value="Signaling_Regulatory_Domain"/>
</dbReference>
<feature type="compositionally biased region" description="Polar residues" evidence="3">
    <location>
        <begin position="1510"/>
        <end position="1525"/>
    </location>
</feature>
<feature type="repeat" description="RCC1" evidence="2">
    <location>
        <begin position="900"/>
        <end position="951"/>
    </location>
</feature>
<dbReference type="GeneID" id="119732026"/>
<evidence type="ECO:0000256" key="2">
    <source>
        <dbReference type="PROSITE-ProRule" id="PRU00235"/>
    </source>
</evidence>
<dbReference type="Pfam" id="PF25390">
    <property type="entry name" value="WD40_RLD"/>
    <property type="match status" value="1"/>
</dbReference>
<evidence type="ECO:0000256" key="3">
    <source>
        <dbReference type="SAM" id="MobiDB-lite"/>
    </source>
</evidence>
<dbReference type="Pfam" id="PF00415">
    <property type="entry name" value="RCC1"/>
    <property type="match status" value="1"/>
</dbReference>
<name>A0A914ABU9_PATMI</name>
<dbReference type="EnsemblMetazoa" id="XM_038205394.1">
    <property type="protein sequence ID" value="XP_038061322.1"/>
    <property type="gene ID" value="LOC119732026"/>
</dbReference>
<dbReference type="Gene3D" id="2.130.10.30">
    <property type="entry name" value="Regulator of chromosome condensation 1/beta-lactamase-inhibitor protein II"/>
    <property type="match status" value="2"/>
</dbReference>
<evidence type="ECO:0000313" key="6">
    <source>
        <dbReference type="Proteomes" id="UP000887568"/>
    </source>
</evidence>
<accession>A0A914ABU9</accession>
<dbReference type="PANTHER" id="PTHR22872:SF2">
    <property type="entry name" value="INHIBITOR OF BRUTON TYROSINE KINASE"/>
    <property type="match status" value="1"/>
</dbReference>
<dbReference type="PRINTS" id="PR00633">
    <property type="entry name" value="RCCNDNSATION"/>
</dbReference>
<proteinExistence type="predicted"/>
<sequence>MARQRSGGFPAQGIPTLGEETADIVVREYLLFELSVLTRLRTPDTKVKGRRRSYVSQNRVYYRLCAHMQRGCTSVTLLVCSNGYLLMRCDEPGKPPIMKQVLWFQNPQKEIEAIALDPSGRQAVCACRDSSVYLVPVYTLLHPSTGAKQSWKADDLTRIIAPNRRGIPAQIVWWNSPDGRHIAIVGTQEGEVALIDVAGRKVVRGMNLKEEISLLDVVHHPGVTYLLIQSAGGTQWGLLLEKQKLDAHRKSSDIELAVPGFEVIHPHSVPKLNILYSQEGQSMFLPYCFNNFMDIVTLSTQSAMGHSCVAAHDYNSNIYKIFDSSIDNWLPLHVYRLPPQCTHVILTDRLMFVIYVQDGDIVFGVLSSHLSETSKQDQPLNEAAVMQTFFLPSDERVIAVYKCSFPAGYVNDKTSKESDQPNISQGVEHQVQIHRDKSTSKHELQTRIESHTVLEGCVLVTDVAVYQCKPRISPEGLFLELAMEEADTSLPDNLGITLGLDMNGLYGLAANRRLVEGQTKLAMRLYHRSEWSRLKQVANFVSQGYIPEALSLVLSALSKPDDLSTADKRKLADTAVRCFLYQILEGRSDEALIGRFRQFLMDNFDYDEISTLETFAEHGMQDLVFQVARSRGLVGQALEALLTHGSPELDCEQQCKLVSQGFISTMANAGNNAFLMSMTTQEAVNRLVEKPELSYRYMGLFSGFLDDLKLATLMKLAWLFDPSKPTIRPLLTRAVNTAKTSIQKCSSSVSLDTMSSQGSAESPLDTTQSFPKPSALVEFYLRVLIVLNRKRLDQGDSSSLLNFDPSTDGSSPSSDRIHQSVSLPPQRNVLSCGQFHVAMVSGDDVYTWGKAHGGRLGHGDIIPADGRSAPFRVETLHMHQIRIISVACGKEHTLALGEQGRVYSWGTSKCGQLGLGDRTTHTRPSLVQALTGQCCVAVACGQYHSMALTRDQKVYSWGWGVHGQLGHGSVEDQLQPRHVTALDPVRVTQMACGYCHSIVLSADGQVYICGSGTFGQLGLGKVVMKRTSPTLLDGFNKERVIVVASGLFHNIAVTSGPQKVYIWGKSPLELRQSLQSSRKRKTSRDASGDSIVVGRRRSVTVMESRPEDENQYLRPYAFDCGKICAPIKQVACSINHNLILTSGGQLYSFGKNDSGQLGLGHRTEQRIPVLVRISDEHCIAAVGSGIEFSVAITSQGQVFSWGSPENGQLGIDASHRSHLQLRPAININPRISKSAQLTRLIVSPTLVPGIPLVALASAIGMNDIEEESDEEDMESSDEEEEEVLDWDLPNLSSPDLSQPSYGPQSLTLSLTSLDAHYNHQTVLKLCHDWRVWHAAGDVCELDKNYPLALMYRLKERQGSGAELMGSDGEGGLKEITALVDRFLRLMFDKSTDVTPSDAETKESCKLLLVQILQFWAEQNLPQEALESLLRDHMDNVAYPLSVLLICDSPESSASVVSGSCVVPPNLIQRFTSKFCLEVTSAVVQHVNQGKPCDDYQPTGANPDETKERNNTLASPSAVSSKSDMYSQPGGTGTVAAERLWEEVLHNLGKDAQGRAHVTITKGEAAGLVDSTPAADEAEITDCVVFTCGHHYKKRTLQENVKSWINKMAALPVPLPSNTQSLSNLYSKGGGFLPTSCPACLHSSLQLEQQSEGMST</sequence>
<feature type="repeat" description="RCC1" evidence="2">
    <location>
        <begin position="952"/>
        <end position="1003"/>
    </location>
</feature>
<feature type="repeat" description="RCC1" evidence="2">
    <location>
        <begin position="1004"/>
        <end position="1056"/>
    </location>
</feature>
<dbReference type="RefSeq" id="XP_038061322.1">
    <property type="nucleotide sequence ID" value="XM_038205394.1"/>
</dbReference>
<feature type="region of interest" description="Disordered" evidence="3">
    <location>
        <begin position="1489"/>
        <end position="1531"/>
    </location>
</feature>
<protein>
    <recommendedName>
        <fullName evidence="4">RCC1-like domain-containing protein</fullName>
    </recommendedName>
</protein>
<evidence type="ECO:0000313" key="5">
    <source>
        <dbReference type="EnsemblMetazoa" id="XP_038061322.1"/>
    </source>
</evidence>
<feature type="compositionally biased region" description="Low complexity" evidence="3">
    <location>
        <begin position="804"/>
        <end position="814"/>
    </location>
</feature>
<dbReference type="PROSITE" id="PS00626">
    <property type="entry name" value="RCC1_2"/>
    <property type="match status" value="3"/>
</dbReference>
<feature type="repeat" description="RCC1" evidence="2">
    <location>
        <begin position="1196"/>
        <end position="1223"/>
    </location>
</feature>
<feature type="repeat" description="RCC1" evidence="2">
    <location>
        <begin position="843"/>
        <end position="899"/>
    </location>
</feature>
<feature type="repeat" description="RCC1" evidence="2">
    <location>
        <begin position="1144"/>
        <end position="1195"/>
    </location>
</feature>
<keyword evidence="6" id="KW-1185">Reference proteome</keyword>
<organism evidence="5 6">
    <name type="scientific">Patiria miniata</name>
    <name type="common">Bat star</name>
    <name type="synonym">Asterina miniata</name>
    <dbReference type="NCBI Taxonomy" id="46514"/>
    <lineage>
        <taxon>Eukaryota</taxon>
        <taxon>Metazoa</taxon>
        <taxon>Echinodermata</taxon>
        <taxon>Eleutherozoa</taxon>
        <taxon>Asterozoa</taxon>
        <taxon>Asteroidea</taxon>
        <taxon>Valvatacea</taxon>
        <taxon>Valvatida</taxon>
        <taxon>Asterinidae</taxon>
        <taxon>Patiria</taxon>
    </lineage>
</organism>
<dbReference type="SUPFAM" id="SSF50985">
    <property type="entry name" value="RCC1/BLIP-II"/>
    <property type="match status" value="2"/>
</dbReference>
<dbReference type="OrthoDB" id="16281at2759"/>
<dbReference type="InterPro" id="IPR009091">
    <property type="entry name" value="RCC1/BLIP-II"/>
</dbReference>
<dbReference type="InterPro" id="IPR058923">
    <property type="entry name" value="RCC1-like_dom"/>
</dbReference>
<dbReference type="PROSITE" id="PS50012">
    <property type="entry name" value="RCC1_3"/>
    <property type="match status" value="6"/>
</dbReference>
<feature type="region of interest" description="Disordered" evidence="3">
    <location>
        <begin position="1265"/>
        <end position="1284"/>
    </location>
</feature>
<dbReference type="PANTHER" id="PTHR22872">
    <property type="entry name" value="BTK-BINDING PROTEIN-RELATED"/>
    <property type="match status" value="1"/>
</dbReference>
<feature type="domain" description="RCC1-like" evidence="4">
    <location>
        <begin position="822"/>
        <end position="1065"/>
    </location>
</feature>